<sequence length="166" mass="18632">MGIQRTKAHGGSQRYIDRMTRLLSSGSPEPKNTGSPPTSIVGSEDDDWYSQTDGSDDDGKATFLDECSDGEETQGQRAKERVKERPLGGVRSVKSLNPEYLTESMERMIEYSLTGQVLWNQKMQRKFGAMDTLRKEVAALRKQVEVLSSRDAVIDRETVGSKRQKQ</sequence>
<name>A0AAD6I9Q5_PENCN</name>
<evidence type="ECO:0000313" key="4">
    <source>
        <dbReference type="Proteomes" id="UP001219568"/>
    </source>
</evidence>
<reference evidence="2" key="1">
    <citation type="journal article" date="2023" name="IMA Fungus">
        <title>Comparative genomic study of the Penicillium genus elucidates a diverse pangenome and 15 lateral gene transfer events.</title>
        <authorList>
            <person name="Petersen C."/>
            <person name="Sorensen T."/>
            <person name="Nielsen M.R."/>
            <person name="Sondergaard T.E."/>
            <person name="Sorensen J.L."/>
            <person name="Fitzpatrick D.A."/>
            <person name="Frisvad J.C."/>
            <person name="Nielsen K.L."/>
        </authorList>
    </citation>
    <scope>NUCLEOTIDE SEQUENCE</scope>
    <source>
        <strain evidence="2">IBT 15450</strain>
    </source>
</reference>
<dbReference type="EMBL" id="JAQJZL010000009">
    <property type="protein sequence ID" value="KAJ6038423.1"/>
    <property type="molecule type" value="Genomic_DNA"/>
</dbReference>
<feature type="compositionally biased region" description="Polar residues" evidence="1">
    <location>
        <begin position="22"/>
        <end position="41"/>
    </location>
</feature>
<dbReference type="AlphaFoldDB" id="A0AAD6I9Q5"/>
<gene>
    <name evidence="2" type="ORF">N7460_008194</name>
    <name evidence="3" type="ORF">N7460_008226</name>
</gene>
<proteinExistence type="predicted"/>
<dbReference type="Proteomes" id="UP001219568">
    <property type="component" value="Unassembled WGS sequence"/>
</dbReference>
<protein>
    <submittedName>
        <fullName evidence="2">Uncharacterized protein</fullName>
    </submittedName>
</protein>
<evidence type="ECO:0000313" key="2">
    <source>
        <dbReference type="EMBL" id="KAJ6038423.1"/>
    </source>
</evidence>
<dbReference type="EMBL" id="JAQJZL010000009">
    <property type="protein sequence ID" value="KAJ6038455.1"/>
    <property type="molecule type" value="Genomic_DNA"/>
</dbReference>
<accession>A0AAD6I9Q5</accession>
<organism evidence="2 4">
    <name type="scientific">Penicillium canescens</name>
    <dbReference type="NCBI Taxonomy" id="5083"/>
    <lineage>
        <taxon>Eukaryota</taxon>
        <taxon>Fungi</taxon>
        <taxon>Dikarya</taxon>
        <taxon>Ascomycota</taxon>
        <taxon>Pezizomycotina</taxon>
        <taxon>Eurotiomycetes</taxon>
        <taxon>Eurotiomycetidae</taxon>
        <taxon>Eurotiales</taxon>
        <taxon>Aspergillaceae</taxon>
        <taxon>Penicillium</taxon>
    </lineage>
</organism>
<feature type="compositionally biased region" description="Basic and acidic residues" evidence="1">
    <location>
        <begin position="77"/>
        <end position="86"/>
    </location>
</feature>
<comment type="caution">
    <text evidence="2">The sequence shown here is derived from an EMBL/GenBank/DDBJ whole genome shotgun (WGS) entry which is preliminary data.</text>
</comment>
<feature type="region of interest" description="Disordered" evidence="1">
    <location>
        <begin position="1"/>
        <end position="90"/>
    </location>
</feature>
<reference evidence="2" key="2">
    <citation type="submission" date="2023-01" db="EMBL/GenBank/DDBJ databases">
        <authorList>
            <person name="Petersen C."/>
        </authorList>
    </citation>
    <scope>NUCLEOTIDE SEQUENCE</scope>
    <source>
        <strain evidence="2">IBT 15450</strain>
    </source>
</reference>
<keyword evidence="4" id="KW-1185">Reference proteome</keyword>
<evidence type="ECO:0000256" key="1">
    <source>
        <dbReference type="SAM" id="MobiDB-lite"/>
    </source>
</evidence>
<evidence type="ECO:0000313" key="3">
    <source>
        <dbReference type="EMBL" id="KAJ6038455.1"/>
    </source>
</evidence>